<dbReference type="OrthoDB" id="2360475at2"/>
<evidence type="ECO:0000259" key="8">
    <source>
        <dbReference type="Pfam" id="PF02706"/>
    </source>
</evidence>
<dbReference type="PANTHER" id="PTHR32309:SF13">
    <property type="entry name" value="FERRIC ENTEROBACTIN TRANSPORT PROTEIN FEPE"/>
    <property type="match status" value="1"/>
</dbReference>
<accession>A0A0B5QLX9</accession>
<dbReference type="STRING" id="1520.LF65_01168"/>
<gene>
    <name evidence="10" type="ORF">LF65_01168</name>
</gene>
<sequence length="232" mass="25886">MNEENIRIEESIRIEEIINILLKRWKMILSITLLATLTAGIVSFFVIAPKYEASTKVFIGKEKTDSKDQNYNNSDIQMYQQLLKTYAEVIKTNALVEKAINAEGFDLTSKDVLGDLTVTPAANTQILEIKYISKDRNLSKEVLDSITNQFIKTSTELIPNGNVKIVEPAELPENPASPNKKLNIAIAFLLGLMVSVGLAFLLEFLDNTFKSKDQLEQILGIPVIGAIPEDLE</sequence>
<reference evidence="11" key="1">
    <citation type="submission" date="2014-12" db="EMBL/GenBank/DDBJ databases">
        <title>Genome sequence of Clostridium beijerinckii strain 59B.</title>
        <authorList>
            <person name="Little G.T."/>
            <person name="Minton N.P."/>
        </authorList>
    </citation>
    <scope>NUCLEOTIDE SEQUENCE [LARGE SCALE GENOMIC DNA]</scope>
    <source>
        <strain evidence="11">59B</strain>
    </source>
</reference>
<feature type="transmembrane region" description="Helical" evidence="7">
    <location>
        <begin position="27"/>
        <end position="48"/>
    </location>
</feature>
<feature type="domain" description="Tyrosine-protein kinase G-rich" evidence="9">
    <location>
        <begin position="157"/>
        <end position="202"/>
    </location>
</feature>
<dbReference type="Pfam" id="PF02706">
    <property type="entry name" value="Wzz"/>
    <property type="match status" value="1"/>
</dbReference>
<keyword evidence="6 7" id="KW-0472">Membrane</keyword>
<comment type="subcellular location">
    <subcellularLocation>
        <location evidence="1">Cell membrane</location>
        <topology evidence="1">Multi-pass membrane protein</topology>
    </subcellularLocation>
</comment>
<dbReference type="EMBL" id="CP010086">
    <property type="protein sequence ID" value="AJG97783.1"/>
    <property type="molecule type" value="Genomic_DNA"/>
</dbReference>
<evidence type="ECO:0000256" key="1">
    <source>
        <dbReference type="ARBA" id="ARBA00004651"/>
    </source>
</evidence>
<comment type="similarity">
    <text evidence="2">Belongs to the CpsC/CapA family.</text>
</comment>
<evidence type="ECO:0000256" key="4">
    <source>
        <dbReference type="ARBA" id="ARBA00022692"/>
    </source>
</evidence>
<dbReference type="GO" id="GO:0004713">
    <property type="term" value="F:protein tyrosine kinase activity"/>
    <property type="evidence" value="ECO:0007669"/>
    <property type="project" value="TreeGrafter"/>
</dbReference>
<keyword evidence="4 7" id="KW-0812">Transmembrane</keyword>
<keyword evidence="3" id="KW-1003">Cell membrane</keyword>
<evidence type="ECO:0000256" key="7">
    <source>
        <dbReference type="SAM" id="Phobius"/>
    </source>
</evidence>
<dbReference type="InterPro" id="IPR050445">
    <property type="entry name" value="Bact_polysacc_biosynth/exp"/>
</dbReference>
<evidence type="ECO:0000313" key="11">
    <source>
        <dbReference type="Proteomes" id="UP000031866"/>
    </source>
</evidence>
<dbReference type="InterPro" id="IPR003856">
    <property type="entry name" value="LPS_length_determ_N"/>
</dbReference>
<feature type="transmembrane region" description="Helical" evidence="7">
    <location>
        <begin position="184"/>
        <end position="205"/>
    </location>
</feature>
<dbReference type="InterPro" id="IPR032807">
    <property type="entry name" value="GNVR"/>
</dbReference>
<evidence type="ECO:0000259" key="9">
    <source>
        <dbReference type="Pfam" id="PF13807"/>
    </source>
</evidence>
<dbReference type="RefSeq" id="WP_041894786.1">
    <property type="nucleotide sequence ID" value="NZ_CP010086.2"/>
</dbReference>
<evidence type="ECO:0000256" key="3">
    <source>
        <dbReference type="ARBA" id="ARBA00022475"/>
    </source>
</evidence>
<dbReference type="GO" id="GO:0005886">
    <property type="term" value="C:plasma membrane"/>
    <property type="evidence" value="ECO:0007669"/>
    <property type="project" value="UniProtKB-SubCell"/>
</dbReference>
<dbReference type="Proteomes" id="UP000031866">
    <property type="component" value="Chromosome"/>
</dbReference>
<dbReference type="AlphaFoldDB" id="A0A0B5QLX9"/>
<proteinExistence type="inferred from homology"/>
<evidence type="ECO:0000256" key="2">
    <source>
        <dbReference type="ARBA" id="ARBA00006683"/>
    </source>
</evidence>
<name>A0A0B5QLX9_CLOBE</name>
<evidence type="ECO:0000256" key="6">
    <source>
        <dbReference type="ARBA" id="ARBA00023136"/>
    </source>
</evidence>
<dbReference type="PANTHER" id="PTHR32309">
    <property type="entry name" value="TYROSINE-PROTEIN KINASE"/>
    <property type="match status" value="1"/>
</dbReference>
<organism evidence="10 11">
    <name type="scientific">Clostridium beijerinckii</name>
    <name type="common">Clostridium MP</name>
    <dbReference type="NCBI Taxonomy" id="1520"/>
    <lineage>
        <taxon>Bacteria</taxon>
        <taxon>Bacillati</taxon>
        <taxon>Bacillota</taxon>
        <taxon>Clostridia</taxon>
        <taxon>Eubacteriales</taxon>
        <taxon>Clostridiaceae</taxon>
        <taxon>Clostridium</taxon>
    </lineage>
</organism>
<evidence type="ECO:0000313" key="10">
    <source>
        <dbReference type="EMBL" id="AJG97783.1"/>
    </source>
</evidence>
<evidence type="ECO:0000256" key="5">
    <source>
        <dbReference type="ARBA" id="ARBA00022989"/>
    </source>
</evidence>
<dbReference type="KEGG" id="cbei:LF65_01168"/>
<dbReference type="Pfam" id="PF13807">
    <property type="entry name" value="GNVR"/>
    <property type="match status" value="1"/>
</dbReference>
<keyword evidence="5 7" id="KW-1133">Transmembrane helix</keyword>
<feature type="domain" description="Polysaccharide chain length determinant N-terminal" evidence="8">
    <location>
        <begin position="11"/>
        <end position="101"/>
    </location>
</feature>
<protein>
    <submittedName>
        <fullName evidence="10">Capsular biosynthesis protein</fullName>
    </submittedName>
</protein>